<evidence type="ECO:0000313" key="2">
    <source>
        <dbReference type="Proteomes" id="UP000249723"/>
    </source>
</evidence>
<keyword evidence="2" id="KW-1185">Reference proteome</keyword>
<gene>
    <name evidence="1" type="ORF">BZ3500_MVSOF-1268-A1-R1_CHR2-1G04402</name>
</gene>
<dbReference type="EMBL" id="FMWP01000012">
    <property type="protein sequence ID" value="SCZ88425.1"/>
    <property type="molecule type" value="Genomic_DNA"/>
</dbReference>
<evidence type="ECO:0000313" key="1">
    <source>
        <dbReference type="EMBL" id="SCZ88425.1"/>
    </source>
</evidence>
<accession>A0A2X0MBB7</accession>
<reference evidence="2" key="1">
    <citation type="submission" date="2016-10" db="EMBL/GenBank/DDBJ databases">
        <authorList>
            <person name="Jeantristanb JTB J.-T."/>
            <person name="Ricardo R."/>
        </authorList>
    </citation>
    <scope>NUCLEOTIDE SEQUENCE [LARGE SCALE GENOMIC DNA]</scope>
</reference>
<sequence length="44" mass="4718">MMRFTLPSTAASIPGSGVRRSLDNALTVSFGRAGRTQGYTLMKL</sequence>
<protein>
    <submittedName>
        <fullName evidence="1">BZ3500_MvSof-1268-A1-R1_Chr2-1g04402 protein</fullName>
    </submittedName>
</protein>
<organism evidence="1 2">
    <name type="scientific">Microbotryum saponariae</name>
    <dbReference type="NCBI Taxonomy" id="289078"/>
    <lineage>
        <taxon>Eukaryota</taxon>
        <taxon>Fungi</taxon>
        <taxon>Dikarya</taxon>
        <taxon>Basidiomycota</taxon>
        <taxon>Pucciniomycotina</taxon>
        <taxon>Microbotryomycetes</taxon>
        <taxon>Microbotryales</taxon>
        <taxon>Microbotryaceae</taxon>
        <taxon>Microbotryum</taxon>
    </lineage>
</organism>
<dbReference type="Proteomes" id="UP000249723">
    <property type="component" value="Unassembled WGS sequence"/>
</dbReference>
<dbReference type="AlphaFoldDB" id="A0A2X0MBB7"/>
<name>A0A2X0MBB7_9BASI</name>
<proteinExistence type="predicted"/>